<dbReference type="EMBL" id="JARK01000507">
    <property type="protein sequence ID" value="EYC36342.1"/>
    <property type="molecule type" value="Genomic_DNA"/>
</dbReference>
<dbReference type="Proteomes" id="UP000024635">
    <property type="component" value="Unassembled WGS sequence"/>
</dbReference>
<evidence type="ECO:0000256" key="2">
    <source>
        <dbReference type="SAM" id="Phobius"/>
    </source>
</evidence>
<proteinExistence type="predicted"/>
<keyword evidence="4" id="KW-1185">Reference proteome</keyword>
<gene>
    <name evidence="3" type="primary">Acey_s0907.g2977</name>
    <name evidence="3" type="synonym">Acey-F02E9.5</name>
    <name evidence="3" type="ORF">Y032_0907g2977</name>
</gene>
<evidence type="ECO:0008006" key="5">
    <source>
        <dbReference type="Google" id="ProtNLM"/>
    </source>
</evidence>
<accession>A0A016WAN1</accession>
<evidence type="ECO:0000313" key="3">
    <source>
        <dbReference type="EMBL" id="EYC36342.1"/>
    </source>
</evidence>
<keyword evidence="2" id="KW-1133">Transmembrane helix</keyword>
<evidence type="ECO:0000313" key="4">
    <source>
        <dbReference type="Proteomes" id="UP000024635"/>
    </source>
</evidence>
<protein>
    <recommendedName>
        <fullName evidence="5">Oxidative stress-responsive serine-rich protein 1</fullName>
    </recommendedName>
</protein>
<feature type="region of interest" description="Disordered" evidence="1">
    <location>
        <begin position="189"/>
        <end position="209"/>
    </location>
</feature>
<evidence type="ECO:0000256" key="1">
    <source>
        <dbReference type="SAM" id="MobiDB-lite"/>
    </source>
</evidence>
<feature type="transmembrane region" description="Helical" evidence="2">
    <location>
        <begin position="12"/>
        <end position="31"/>
    </location>
</feature>
<dbReference type="AlphaFoldDB" id="A0A016WAN1"/>
<keyword evidence="2" id="KW-0812">Transmembrane</keyword>
<comment type="caution">
    <text evidence="3">The sequence shown here is derived from an EMBL/GenBank/DDBJ whole genome shotgun (WGS) entry which is preliminary data.</text>
</comment>
<keyword evidence="2" id="KW-0472">Membrane</keyword>
<name>A0A016WAN1_9BILA</name>
<organism evidence="3 4">
    <name type="scientific">Ancylostoma ceylanicum</name>
    <dbReference type="NCBI Taxonomy" id="53326"/>
    <lineage>
        <taxon>Eukaryota</taxon>
        <taxon>Metazoa</taxon>
        <taxon>Ecdysozoa</taxon>
        <taxon>Nematoda</taxon>
        <taxon>Chromadorea</taxon>
        <taxon>Rhabditida</taxon>
        <taxon>Rhabditina</taxon>
        <taxon>Rhabditomorpha</taxon>
        <taxon>Strongyloidea</taxon>
        <taxon>Ancylostomatidae</taxon>
        <taxon>Ancylostomatinae</taxon>
        <taxon>Ancylostoma</taxon>
    </lineage>
</organism>
<sequence>MMNSDQTNSWLSSSTVFVSYFPFIICFVASGTRIGHSERSRCRCIHGLEVGCEVVHYQACLILIENVHIKSALVRFNAPQHRSEARGRARRTPICCPNGGTRQPAGFTIDCKAVLTVLCTVSVTDQLAERSQHNLLLAFFLLLKDMGHDHTVDDASTSSGPSADAVLDKTMKILEGLVLDWGNKQTVESNSRESRCSSENGDAAKSRHHHQPFWRRRVKWTPYSLPRRISAHVVINDLYSILCRIHFSEEVDVEILRMCLLDRRDVPVACSVQAARPPTPDGEVDELSEYFAHFVRVDLKMSSLAESMYV</sequence>
<reference evidence="4" key="1">
    <citation type="journal article" date="2015" name="Nat. Genet.">
        <title>The genome and transcriptome of the zoonotic hookworm Ancylostoma ceylanicum identify infection-specific gene families.</title>
        <authorList>
            <person name="Schwarz E.M."/>
            <person name="Hu Y."/>
            <person name="Antoshechkin I."/>
            <person name="Miller M.M."/>
            <person name="Sternberg P.W."/>
            <person name="Aroian R.V."/>
        </authorList>
    </citation>
    <scope>NUCLEOTIDE SEQUENCE</scope>
    <source>
        <strain evidence="4">HY135</strain>
    </source>
</reference>
<dbReference type="OrthoDB" id="5802147at2759"/>